<evidence type="ECO:0000313" key="3">
    <source>
        <dbReference type="EMBL" id="QTL98315.1"/>
    </source>
</evidence>
<evidence type="ECO:0000313" key="4">
    <source>
        <dbReference type="Proteomes" id="UP000665020"/>
    </source>
</evidence>
<keyword evidence="4" id="KW-1185">Reference proteome</keyword>
<organism evidence="3 4">
    <name type="scientific">Iocasia fonsfrigidae</name>
    <dbReference type="NCBI Taxonomy" id="2682810"/>
    <lineage>
        <taxon>Bacteria</taxon>
        <taxon>Bacillati</taxon>
        <taxon>Bacillota</taxon>
        <taxon>Clostridia</taxon>
        <taxon>Halanaerobiales</taxon>
        <taxon>Halanaerobiaceae</taxon>
        <taxon>Iocasia</taxon>
    </lineage>
</organism>
<evidence type="ECO:0000256" key="1">
    <source>
        <dbReference type="SAM" id="Phobius"/>
    </source>
</evidence>
<dbReference type="InterPro" id="IPR002881">
    <property type="entry name" value="DUF58"/>
</dbReference>
<dbReference type="PANTHER" id="PTHR33608:SF3">
    <property type="entry name" value="SLR2013 PROTEIN"/>
    <property type="match status" value="1"/>
</dbReference>
<reference evidence="3" key="1">
    <citation type="submission" date="2019-12" db="EMBL/GenBank/DDBJ databases">
        <authorList>
            <person name="zhang j."/>
            <person name="sun C.M."/>
        </authorList>
    </citation>
    <scope>NUCLEOTIDE SEQUENCE</scope>
    <source>
        <strain evidence="3">NS-1</strain>
    </source>
</reference>
<protein>
    <submittedName>
        <fullName evidence="3">DUF58 domain-containing protein</fullName>
    </submittedName>
</protein>
<proteinExistence type="predicted"/>
<gene>
    <name evidence="3" type="ORF">GM661_10160</name>
</gene>
<dbReference type="AlphaFoldDB" id="A0A8A7KDY3"/>
<dbReference type="PANTHER" id="PTHR33608">
    <property type="entry name" value="BLL2464 PROTEIN"/>
    <property type="match status" value="1"/>
</dbReference>
<accession>A0A8A7KDY3</accession>
<feature type="transmembrane region" description="Helical" evidence="1">
    <location>
        <begin position="30"/>
        <end position="48"/>
    </location>
</feature>
<dbReference type="Proteomes" id="UP000665020">
    <property type="component" value="Chromosome"/>
</dbReference>
<keyword evidence="1" id="KW-0472">Membrane</keyword>
<dbReference type="Pfam" id="PF01882">
    <property type="entry name" value="DUF58"/>
    <property type="match status" value="1"/>
</dbReference>
<sequence length="437" mass="50876">MGISRRFVYLLLIGLILLIAAVFINNSFTVFLIYNVLCIILLIIDYYISPGVSCLAVERCGKEKLSLFEEEVISFQLYNKSPYKLSLELKDEVPEFHFQVEDYLMTGMISPGEKKKFNYQVVPTKRGAFTFKNLHLKYKGRLNLCTKVFQLKLNREYKVYPNMKNLHKYSLKMANNRLLKQGWRSLRMCGNGSSFESLREYVTGDDYKKINWKATGRANKPILNQYEPEKNQHVYMFIDIGRPMSYTVRGHRKLDLVVNTALVLSDVINQSGDQSAVLLFNTGIDSIVMPGKGVEHRKKIMETLYHIDYTNYTSNYQEAFCYFKKKERHRSIIFLFTDFETESEAENILQLLPLVSKNNLLIIILIKNESRELVANQNIGNLEDLFTKGVALELLNERKRIIKLLNRKGIFCLECPAEKLEYTTINKYIEVKNKMSL</sequence>
<evidence type="ECO:0000259" key="2">
    <source>
        <dbReference type="Pfam" id="PF01882"/>
    </source>
</evidence>
<dbReference type="SUPFAM" id="SSF53300">
    <property type="entry name" value="vWA-like"/>
    <property type="match status" value="1"/>
</dbReference>
<feature type="transmembrane region" description="Helical" evidence="1">
    <location>
        <begin position="7"/>
        <end position="24"/>
    </location>
</feature>
<dbReference type="InterPro" id="IPR036465">
    <property type="entry name" value="vWFA_dom_sf"/>
</dbReference>
<dbReference type="RefSeq" id="WP_230866756.1">
    <property type="nucleotide sequence ID" value="NZ_CP046640.1"/>
</dbReference>
<keyword evidence="1" id="KW-1133">Transmembrane helix</keyword>
<dbReference type="KEGG" id="ifn:GM661_10160"/>
<name>A0A8A7KDY3_9FIRM</name>
<feature type="domain" description="DUF58" evidence="2">
    <location>
        <begin position="198"/>
        <end position="373"/>
    </location>
</feature>
<dbReference type="EMBL" id="CP046640">
    <property type="protein sequence ID" value="QTL98315.1"/>
    <property type="molecule type" value="Genomic_DNA"/>
</dbReference>
<keyword evidence="1" id="KW-0812">Transmembrane</keyword>